<dbReference type="InterPro" id="IPR046965">
    <property type="entry name" value="Cyclin_A/B-like"/>
</dbReference>
<dbReference type="InterPro" id="IPR032447">
    <property type="entry name" value="Cyclin-A_N"/>
</dbReference>
<evidence type="ECO:0000256" key="3">
    <source>
        <dbReference type="ARBA" id="ARBA00022776"/>
    </source>
</evidence>
<evidence type="ECO:0000313" key="9">
    <source>
        <dbReference type="EMBL" id="CAG23923.1"/>
    </source>
</evidence>
<dbReference type="SMART" id="SM01332">
    <property type="entry name" value="Cyclin_C"/>
    <property type="match status" value="1"/>
</dbReference>
<accession>Q6ZZ83</accession>
<proteinExistence type="evidence at transcript level"/>
<dbReference type="Pfam" id="PF00134">
    <property type="entry name" value="Cyclin_N"/>
    <property type="match status" value="1"/>
</dbReference>
<evidence type="ECO:0000256" key="5">
    <source>
        <dbReference type="ARBA" id="ARBA00023306"/>
    </source>
</evidence>
<keyword evidence="4 6" id="KW-0195">Cyclin</keyword>
<dbReference type="SMART" id="SM00385">
    <property type="entry name" value="CYCLIN"/>
    <property type="match status" value="2"/>
</dbReference>
<feature type="domain" description="Cyclin-like" evidence="7">
    <location>
        <begin position="346"/>
        <end position="427"/>
    </location>
</feature>
<dbReference type="Gene3D" id="1.10.472.10">
    <property type="entry name" value="Cyclin-like"/>
    <property type="match status" value="2"/>
</dbReference>
<dbReference type="GO" id="GO:0016538">
    <property type="term" value="F:cyclin-dependent protein serine/threonine kinase regulator activity"/>
    <property type="evidence" value="ECO:0007669"/>
    <property type="project" value="InterPro"/>
</dbReference>
<protein>
    <submittedName>
        <fullName evidence="9">Cyclin A protein</fullName>
    </submittedName>
</protein>
<dbReference type="SUPFAM" id="SSF47954">
    <property type="entry name" value="Cyclin-like"/>
    <property type="match status" value="2"/>
</dbReference>
<keyword evidence="2" id="KW-0132">Cell division</keyword>
<evidence type="ECO:0000259" key="8">
    <source>
        <dbReference type="SMART" id="SM01332"/>
    </source>
</evidence>
<dbReference type="Pfam" id="PF16500">
    <property type="entry name" value="Cyclin_N2"/>
    <property type="match status" value="1"/>
</dbReference>
<dbReference type="GO" id="GO:0044772">
    <property type="term" value="P:mitotic cell cycle phase transition"/>
    <property type="evidence" value="ECO:0007669"/>
    <property type="project" value="InterPro"/>
</dbReference>
<dbReference type="FunFam" id="1.10.472.10:FF:000001">
    <property type="entry name" value="G2/mitotic-specific cyclin"/>
    <property type="match status" value="1"/>
</dbReference>
<dbReference type="InterPro" id="IPR039361">
    <property type="entry name" value="Cyclin"/>
</dbReference>
<dbReference type="InterPro" id="IPR004367">
    <property type="entry name" value="Cyclin_C-dom"/>
</dbReference>
<comment type="similarity">
    <text evidence="1">Belongs to the cyclin family. Cyclin AB subfamily.</text>
</comment>
<reference evidence="9" key="1">
    <citation type="submission" date="2004-03" db="EMBL/GenBank/DDBJ databases">
        <title>Identification of M-phase translated mRNA as a type A cyclin.</title>
        <authorList>
            <person name="Le Breton M."/>
            <person name="Salaun P."/>
            <person name="Belle R."/>
            <person name="Mulner-Lorillon O."/>
            <person name="Cormier P."/>
            <person name="Morales J."/>
        </authorList>
    </citation>
    <scope>NUCLEOTIDE SEQUENCE</scope>
</reference>
<dbReference type="InterPro" id="IPR036915">
    <property type="entry name" value="Cyclin-like_sf"/>
</dbReference>
<dbReference type="InterPro" id="IPR013763">
    <property type="entry name" value="Cyclin-like_dom"/>
</dbReference>
<organism evidence="9">
    <name type="scientific">Sphaerechinus granularis</name>
    <name type="common">Purple sea urchin</name>
    <dbReference type="NCBI Taxonomy" id="39374"/>
    <lineage>
        <taxon>Eukaryota</taxon>
        <taxon>Metazoa</taxon>
        <taxon>Echinodermata</taxon>
        <taxon>Eleutherozoa</taxon>
        <taxon>Echinozoa</taxon>
        <taxon>Echinoidea</taxon>
        <taxon>Euechinoidea</taxon>
        <taxon>Echinacea</taxon>
        <taxon>Temnopleuroida</taxon>
        <taxon>Toxopneustidae</taxon>
        <taxon>Sphaerechinus</taxon>
    </lineage>
</organism>
<dbReference type="Pfam" id="PF02984">
    <property type="entry name" value="Cyclin_C"/>
    <property type="match status" value="1"/>
</dbReference>
<dbReference type="PANTHER" id="PTHR10177">
    <property type="entry name" value="CYCLINS"/>
    <property type="match status" value="1"/>
</dbReference>
<evidence type="ECO:0000256" key="4">
    <source>
        <dbReference type="ARBA" id="ARBA00023127"/>
    </source>
</evidence>
<evidence type="ECO:0000256" key="6">
    <source>
        <dbReference type="RuleBase" id="RU000383"/>
    </source>
</evidence>
<dbReference type="PIRSF" id="PIRSF001771">
    <property type="entry name" value="Cyclin_A_B_D_E"/>
    <property type="match status" value="1"/>
</dbReference>
<feature type="domain" description="Cyclin C-terminal" evidence="8">
    <location>
        <begin position="342"/>
        <end position="458"/>
    </location>
</feature>
<evidence type="ECO:0000256" key="2">
    <source>
        <dbReference type="ARBA" id="ARBA00022618"/>
    </source>
</evidence>
<sequence length="464" mass="51747">MAFSIGSSNTGNDIMTNMAQGVQQFGGRKTKRDDIASRNGSQACKRAALGTITNTSSTRVQPARAAKQFRVSGENPFPVFQDENAHSRIPQGKSFGIPSAAAAPAFSIHVDTTSTYVQPQTASTSIKSTDKENEHILLDTALSLPVPPQAQRIPLRSSVPDVEDNNVSLNEESLTSSEYSPMLLDTSLDAKCISPQTVAAERDLSLGEPEYSEEIYQYLKTAELKHRPKHGYMRKQPDITNNMRCILIDWLVEVSEEYRLHNDTLYLAAAFIDRFLSQMSVLRAKLQLVGTASMFVASKYEEIYPPDVKEFVYITDDTYSIKQVLRMEHLILKVLSFDLAAPTINCFLPRFLKAAQANSKTEHLTQYLAELTLQEYDFIKYVPSMIAASAVCLANHTLNNEGWTPTMAHYTDYQLADIYPCVQDLHQLFIKAPTMDQQAVREKYKSQKYSGASSTPVPTSLPTL</sequence>
<dbReference type="AlphaFoldDB" id="Q6ZZ83"/>
<keyword evidence="5" id="KW-0131">Cell cycle</keyword>
<keyword evidence="3" id="KW-0498">Mitosis</keyword>
<name>Q6ZZ83_SPHGR</name>
<dbReference type="EMBL" id="AJ634048">
    <property type="protein sequence ID" value="CAG23923.1"/>
    <property type="molecule type" value="mRNA"/>
</dbReference>
<dbReference type="CDD" id="cd20504">
    <property type="entry name" value="CYCLIN_CCNA_rpt1"/>
    <property type="match status" value="1"/>
</dbReference>
<dbReference type="InterPro" id="IPR006671">
    <property type="entry name" value="Cyclin_N"/>
</dbReference>
<evidence type="ECO:0000256" key="1">
    <source>
        <dbReference type="ARBA" id="ARBA00006955"/>
    </source>
</evidence>
<evidence type="ECO:0000259" key="7">
    <source>
        <dbReference type="SMART" id="SM00385"/>
    </source>
</evidence>
<dbReference type="CDD" id="cd20506">
    <property type="entry name" value="CYCLIN_AtCycA-like_rpt2"/>
    <property type="match status" value="1"/>
</dbReference>
<feature type="domain" description="Cyclin-like" evidence="7">
    <location>
        <begin position="249"/>
        <end position="333"/>
    </location>
</feature>
<dbReference type="GO" id="GO:0051301">
    <property type="term" value="P:cell division"/>
    <property type="evidence" value="ECO:0007669"/>
    <property type="project" value="UniProtKB-KW"/>
</dbReference>